<comment type="caution">
    <text evidence="1">The sequence shown here is derived from an EMBL/GenBank/DDBJ whole genome shotgun (WGS) entry which is preliminary data.</text>
</comment>
<dbReference type="AlphaFoldDB" id="A0AAV4NQM7"/>
<protein>
    <submittedName>
        <fullName evidence="1">Uncharacterized protein</fullName>
    </submittedName>
</protein>
<sequence length="88" mass="10227">MNTLMFLGGVPESKRIIQQQTTAKIPSLRVYLWFLDPIREFLRSPTSRKCHKRSYGRAYDHLIFYGCLLQAIPEVFMMGEGAFLTEIV</sequence>
<organism evidence="1 2">
    <name type="scientific">Caerostris darwini</name>
    <dbReference type="NCBI Taxonomy" id="1538125"/>
    <lineage>
        <taxon>Eukaryota</taxon>
        <taxon>Metazoa</taxon>
        <taxon>Ecdysozoa</taxon>
        <taxon>Arthropoda</taxon>
        <taxon>Chelicerata</taxon>
        <taxon>Arachnida</taxon>
        <taxon>Araneae</taxon>
        <taxon>Araneomorphae</taxon>
        <taxon>Entelegynae</taxon>
        <taxon>Araneoidea</taxon>
        <taxon>Araneidae</taxon>
        <taxon>Caerostris</taxon>
    </lineage>
</organism>
<reference evidence="1 2" key="1">
    <citation type="submission" date="2021-06" db="EMBL/GenBank/DDBJ databases">
        <title>Caerostris darwini draft genome.</title>
        <authorList>
            <person name="Kono N."/>
            <person name="Arakawa K."/>
        </authorList>
    </citation>
    <scope>NUCLEOTIDE SEQUENCE [LARGE SCALE GENOMIC DNA]</scope>
</reference>
<accession>A0AAV4NQM7</accession>
<evidence type="ECO:0000313" key="2">
    <source>
        <dbReference type="Proteomes" id="UP001054837"/>
    </source>
</evidence>
<dbReference type="Proteomes" id="UP001054837">
    <property type="component" value="Unassembled WGS sequence"/>
</dbReference>
<evidence type="ECO:0000313" key="1">
    <source>
        <dbReference type="EMBL" id="GIX87250.1"/>
    </source>
</evidence>
<dbReference type="EMBL" id="BPLQ01001983">
    <property type="protein sequence ID" value="GIX87250.1"/>
    <property type="molecule type" value="Genomic_DNA"/>
</dbReference>
<gene>
    <name evidence="1" type="ORF">CDAR_503661</name>
</gene>
<keyword evidence="2" id="KW-1185">Reference proteome</keyword>
<proteinExistence type="predicted"/>
<name>A0AAV4NQM7_9ARAC</name>